<organism evidence="4 5">
    <name type="scientific">Capitella teleta</name>
    <name type="common">Polychaete worm</name>
    <dbReference type="NCBI Taxonomy" id="283909"/>
    <lineage>
        <taxon>Eukaryota</taxon>
        <taxon>Metazoa</taxon>
        <taxon>Spiralia</taxon>
        <taxon>Lophotrochozoa</taxon>
        <taxon>Annelida</taxon>
        <taxon>Polychaeta</taxon>
        <taxon>Sedentaria</taxon>
        <taxon>Scolecida</taxon>
        <taxon>Capitellidae</taxon>
        <taxon>Capitella</taxon>
    </lineage>
</organism>
<sequence>MIFYVNAQKIIETSPNPKWTLAFYLRNKLRLTGTKVACGEGGCGACTVMLS</sequence>
<proteinExistence type="predicted"/>
<reference evidence="5" key="2">
    <citation type="journal article" date="2013" name="Nature">
        <title>Insights into bilaterian evolution from three spiralian genomes.</title>
        <authorList>
            <person name="Simakov O."/>
            <person name="Marletaz F."/>
            <person name="Cho S.J."/>
            <person name="Edsinger-Gonzales E."/>
            <person name="Havlak P."/>
            <person name="Hellsten U."/>
            <person name="Kuo D.H."/>
            <person name="Larsson T."/>
            <person name="Lv J."/>
            <person name="Arendt D."/>
            <person name="Savage R."/>
            <person name="Osoegawa K."/>
            <person name="de Jong P."/>
            <person name="Grimwood J."/>
            <person name="Chapman J.A."/>
            <person name="Shapiro H."/>
            <person name="Aerts A."/>
            <person name="Otillar R.P."/>
            <person name="Terry A.Y."/>
            <person name="Boore J.L."/>
            <person name="Grigoriev I.V."/>
            <person name="Lindberg D.R."/>
            <person name="Seaver E.C."/>
            <person name="Weisblat D.A."/>
            <person name="Putnam N.H."/>
            <person name="Rokhsar D.S."/>
        </authorList>
    </citation>
    <scope>NUCLEOTIDE SEQUENCE</scope>
    <source>
        <strain evidence="5">I ESC-2004</strain>
    </source>
</reference>
<evidence type="ECO:0000256" key="1">
    <source>
        <dbReference type="ARBA" id="ARBA00022714"/>
    </source>
</evidence>
<dbReference type="OMA" id="MISSYDV"/>
<dbReference type="InterPro" id="IPR001041">
    <property type="entry name" value="2Fe-2S_ferredoxin-type"/>
</dbReference>
<keyword evidence="2" id="KW-0411">Iron-sulfur</keyword>
<dbReference type="PANTHER" id="PTHR45444">
    <property type="entry name" value="XANTHINE DEHYDROGENASE"/>
    <property type="match status" value="1"/>
</dbReference>
<dbReference type="Pfam" id="PF00111">
    <property type="entry name" value="Fer2"/>
    <property type="match status" value="1"/>
</dbReference>
<evidence type="ECO:0000313" key="5">
    <source>
        <dbReference type="Proteomes" id="UP000014760"/>
    </source>
</evidence>
<reference evidence="5" key="1">
    <citation type="submission" date="2012-12" db="EMBL/GenBank/DDBJ databases">
        <authorList>
            <person name="Hellsten U."/>
            <person name="Grimwood J."/>
            <person name="Chapman J.A."/>
            <person name="Shapiro H."/>
            <person name="Aerts A."/>
            <person name="Otillar R.P."/>
            <person name="Terry A.Y."/>
            <person name="Boore J.L."/>
            <person name="Simakov O."/>
            <person name="Marletaz F."/>
            <person name="Cho S.-J."/>
            <person name="Edsinger-Gonzales E."/>
            <person name="Havlak P."/>
            <person name="Kuo D.-H."/>
            <person name="Larsson T."/>
            <person name="Lv J."/>
            <person name="Arendt D."/>
            <person name="Savage R."/>
            <person name="Osoegawa K."/>
            <person name="de Jong P."/>
            <person name="Lindberg D.R."/>
            <person name="Seaver E.C."/>
            <person name="Weisblat D.A."/>
            <person name="Putnam N.H."/>
            <person name="Grigoriev I.V."/>
            <person name="Rokhsar D.S."/>
        </authorList>
    </citation>
    <scope>NUCLEOTIDE SEQUENCE</scope>
    <source>
        <strain evidence="5">I ESC-2004</strain>
    </source>
</reference>
<dbReference type="PROSITE" id="PS00197">
    <property type="entry name" value="2FE2S_FER_1"/>
    <property type="match status" value="1"/>
</dbReference>
<dbReference type="EnsemblMetazoa" id="CapteT31290">
    <property type="protein sequence ID" value="CapteP31290"/>
    <property type="gene ID" value="CapteG31290"/>
</dbReference>
<keyword evidence="1" id="KW-0001">2Fe-2S</keyword>
<name>X2B2T1_CAPTE</name>
<dbReference type="OrthoDB" id="8300278at2759"/>
<keyword evidence="5" id="KW-1185">Reference proteome</keyword>
<dbReference type="Proteomes" id="UP000014760">
    <property type="component" value="Unassembled WGS sequence"/>
</dbReference>
<evidence type="ECO:0000313" key="4">
    <source>
        <dbReference type="EnsemblMetazoa" id="CapteP31290"/>
    </source>
</evidence>
<dbReference type="SUPFAM" id="SSF54292">
    <property type="entry name" value="2Fe-2S ferredoxin-like"/>
    <property type="match status" value="1"/>
</dbReference>
<dbReference type="EMBL" id="AMQN01020493">
    <property type="status" value="NOT_ANNOTATED_CDS"/>
    <property type="molecule type" value="Genomic_DNA"/>
</dbReference>
<evidence type="ECO:0000256" key="2">
    <source>
        <dbReference type="ARBA" id="ARBA00023014"/>
    </source>
</evidence>
<dbReference type="InterPro" id="IPR016208">
    <property type="entry name" value="Ald_Oxase/xanthine_DH-like"/>
</dbReference>
<dbReference type="InterPro" id="IPR012675">
    <property type="entry name" value="Beta-grasp_dom_sf"/>
</dbReference>
<accession>X2B2T1</accession>
<dbReference type="STRING" id="283909.R7V4N5"/>
<feature type="domain" description="2Fe-2S ferredoxin-type" evidence="3">
    <location>
        <begin position="4"/>
        <end position="50"/>
    </location>
</feature>
<reference evidence="4" key="3">
    <citation type="submission" date="2015-06" db="UniProtKB">
        <authorList>
            <consortium name="EnsemblMetazoa"/>
        </authorList>
    </citation>
    <scope>IDENTIFICATION</scope>
</reference>
<dbReference type="InterPro" id="IPR036010">
    <property type="entry name" value="2Fe-2S_ferredoxin-like_sf"/>
</dbReference>
<dbReference type="Gene3D" id="3.10.20.30">
    <property type="match status" value="1"/>
</dbReference>
<dbReference type="HOGENOM" id="CLU_3112330_0_0_1"/>
<evidence type="ECO:0000259" key="3">
    <source>
        <dbReference type="Pfam" id="PF00111"/>
    </source>
</evidence>
<keyword evidence="1" id="KW-0408">Iron</keyword>
<keyword evidence="1" id="KW-0479">Metal-binding</keyword>
<protein>
    <recommendedName>
        <fullName evidence="3">2Fe-2S ferredoxin-type domain-containing protein</fullName>
    </recommendedName>
</protein>
<dbReference type="PANTHER" id="PTHR45444:SF3">
    <property type="entry name" value="XANTHINE DEHYDROGENASE"/>
    <property type="match status" value="1"/>
</dbReference>
<dbReference type="InterPro" id="IPR006058">
    <property type="entry name" value="2Fe2S_fd_BS"/>
</dbReference>